<keyword evidence="2" id="KW-1185">Reference proteome</keyword>
<organism evidence="1 2">
    <name type="scientific">Pisolithus tinctorius Marx 270</name>
    <dbReference type="NCBI Taxonomy" id="870435"/>
    <lineage>
        <taxon>Eukaryota</taxon>
        <taxon>Fungi</taxon>
        <taxon>Dikarya</taxon>
        <taxon>Basidiomycota</taxon>
        <taxon>Agaricomycotina</taxon>
        <taxon>Agaricomycetes</taxon>
        <taxon>Agaricomycetidae</taxon>
        <taxon>Boletales</taxon>
        <taxon>Sclerodermatineae</taxon>
        <taxon>Pisolithaceae</taxon>
        <taxon>Pisolithus</taxon>
    </lineage>
</organism>
<name>A0A0C3NJP9_PISTI</name>
<dbReference type="HOGENOM" id="CLU_3112101_0_0_1"/>
<feature type="non-terminal residue" evidence="1">
    <location>
        <position position="1"/>
    </location>
</feature>
<evidence type="ECO:0000313" key="2">
    <source>
        <dbReference type="Proteomes" id="UP000054217"/>
    </source>
</evidence>
<gene>
    <name evidence="1" type="ORF">M404DRAFT_164642</name>
</gene>
<reference evidence="1 2" key="1">
    <citation type="submission" date="2014-04" db="EMBL/GenBank/DDBJ databases">
        <authorList>
            <consortium name="DOE Joint Genome Institute"/>
            <person name="Kuo A."/>
            <person name="Kohler A."/>
            <person name="Costa M.D."/>
            <person name="Nagy L.G."/>
            <person name="Floudas D."/>
            <person name="Copeland A."/>
            <person name="Barry K.W."/>
            <person name="Cichocki N."/>
            <person name="Veneault-Fourrey C."/>
            <person name="LaButti K."/>
            <person name="Lindquist E.A."/>
            <person name="Lipzen A."/>
            <person name="Lundell T."/>
            <person name="Morin E."/>
            <person name="Murat C."/>
            <person name="Sun H."/>
            <person name="Tunlid A."/>
            <person name="Henrissat B."/>
            <person name="Grigoriev I.V."/>
            <person name="Hibbett D.S."/>
            <person name="Martin F."/>
            <person name="Nordberg H.P."/>
            <person name="Cantor M.N."/>
            <person name="Hua S.X."/>
        </authorList>
    </citation>
    <scope>NUCLEOTIDE SEQUENCE [LARGE SCALE GENOMIC DNA]</scope>
    <source>
        <strain evidence="1 2">Marx 270</strain>
    </source>
</reference>
<reference evidence="2" key="2">
    <citation type="submission" date="2015-01" db="EMBL/GenBank/DDBJ databases">
        <title>Evolutionary Origins and Diversification of the Mycorrhizal Mutualists.</title>
        <authorList>
            <consortium name="DOE Joint Genome Institute"/>
            <consortium name="Mycorrhizal Genomics Consortium"/>
            <person name="Kohler A."/>
            <person name="Kuo A."/>
            <person name="Nagy L.G."/>
            <person name="Floudas D."/>
            <person name="Copeland A."/>
            <person name="Barry K.W."/>
            <person name="Cichocki N."/>
            <person name="Veneault-Fourrey C."/>
            <person name="LaButti K."/>
            <person name="Lindquist E.A."/>
            <person name="Lipzen A."/>
            <person name="Lundell T."/>
            <person name="Morin E."/>
            <person name="Murat C."/>
            <person name="Riley R."/>
            <person name="Ohm R."/>
            <person name="Sun H."/>
            <person name="Tunlid A."/>
            <person name="Henrissat B."/>
            <person name="Grigoriev I.V."/>
            <person name="Hibbett D.S."/>
            <person name="Martin F."/>
        </authorList>
    </citation>
    <scope>NUCLEOTIDE SEQUENCE [LARGE SCALE GENOMIC DNA]</scope>
    <source>
        <strain evidence="2">Marx 270</strain>
    </source>
</reference>
<sequence length="51" mass="5748">LDALANFQYYAWDELPAEISEVFHTASPFELALVCLACASTITHHYQSKTM</sequence>
<proteinExistence type="predicted"/>
<protein>
    <submittedName>
        <fullName evidence="1">Uncharacterized protein</fullName>
    </submittedName>
</protein>
<dbReference type="InParanoid" id="A0A0C3NJP9"/>
<evidence type="ECO:0000313" key="1">
    <source>
        <dbReference type="EMBL" id="KIN95880.1"/>
    </source>
</evidence>
<dbReference type="AlphaFoldDB" id="A0A0C3NJP9"/>
<dbReference type="EMBL" id="KN832058">
    <property type="protein sequence ID" value="KIN95880.1"/>
    <property type="molecule type" value="Genomic_DNA"/>
</dbReference>
<dbReference type="OrthoDB" id="2704490at2759"/>
<dbReference type="Proteomes" id="UP000054217">
    <property type="component" value="Unassembled WGS sequence"/>
</dbReference>
<accession>A0A0C3NJP9</accession>